<dbReference type="InterPro" id="IPR039426">
    <property type="entry name" value="TonB-dep_rcpt-like"/>
</dbReference>
<keyword evidence="8" id="KW-0408">Iron</keyword>
<keyword evidence="22" id="KW-1185">Reference proteome</keyword>
<evidence type="ECO:0000256" key="5">
    <source>
        <dbReference type="ARBA" id="ARBA00022496"/>
    </source>
</evidence>
<evidence type="ECO:0000256" key="12">
    <source>
        <dbReference type="ARBA" id="ARBA00023170"/>
    </source>
</evidence>
<feature type="domain" description="TonB-dependent receptor-like beta-barrel" evidence="17">
    <location>
        <begin position="254"/>
        <end position="687"/>
    </location>
</feature>
<keyword evidence="11 14" id="KW-0472">Membrane</keyword>
<dbReference type="GO" id="GO:0015891">
    <property type="term" value="P:siderophore transport"/>
    <property type="evidence" value="ECO:0007669"/>
    <property type="project" value="InterPro"/>
</dbReference>
<comment type="similarity">
    <text evidence="2 14 15">Belongs to the TonB-dependent receptor family.</text>
</comment>
<evidence type="ECO:0000256" key="11">
    <source>
        <dbReference type="ARBA" id="ARBA00023136"/>
    </source>
</evidence>
<evidence type="ECO:0000256" key="1">
    <source>
        <dbReference type="ARBA" id="ARBA00004571"/>
    </source>
</evidence>
<dbReference type="AlphaFoldDB" id="A0AA45W8A8"/>
<dbReference type="Gene3D" id="2.40.170.20">
    <property type="entry name" value="TonB-dependent receptor, beta-barrel domain"/>
    <property type="match status" value="1"/>
</dbReference>
<reference evidence="20 22" key="2">
    <citation type="submission" date="2021-01" db="EMBL/GenBank/DDBJ databases">
        <title>Biogeographic distribution of Paracoccus.</title>
        <authorList>
            <person name="Hollensteiner J."/>
            <person name="Leineberger J."/>
            <person name="Brinkhoff T."/>
            <person name="Daniel R."/>
        </authorList>
    </citation>
    <scope>NUCLEOTIDE SEQUENCE [LARGE SCALE GENOMIC DNA]</scope>
    <source>
        <strain evidence="20 22">DSM 18447</strain>
    </source>
</reference>
<dbReference type="Proteomes" id="UP000186216">
    <property type="component" value="Unassembled WGS sequence"/>
</dbReference>
<dbReference type="NCBIfam" id="TIGR01783">
    <property type="entry name" value="TonB-siderophor"/>
    <property type="match status" value="1"/>
</dbReference>
<dbReference type="EMBL" id="CP067140">
    <property type="protein sequence ID" value="WCR02930.1"/>
    <property type="molecule type" value="Genomic_DNA"/>
</dbReference>
<sequence length="716" mass="78588">MAVHASINPCRLRLGALLTCFTALSAVPFGATAQDASAQENMRVSPIIRLPEITLQATGFGGDDDENSVVAHELWVGGKIATSILDTPASVSVITQKEMERRDVQTVEDVLQYSAGTISDYYGTDDRNDYFQIRGFQASTYRDGITLGSMRGIREEPLAYERVEVIRGANSTLFGIADPGGSINFVTKRPRGERFSEVFATAGSQSRKEVGFDFGDTLTPGSTLSYRFTGKLQDSEREYDHSRDDETFLMGGLTWQPSDATSLNLVADYLERDATPNSGGYPRYGDYDRELFLGEPDFNYLNVERKSVSLIAEHDFGGGLTLRSNLRYSDTADDYGYVYISGDDGVFPVPRSYITSDSQADEIVGDAILQYDRSFGQVDSSTLAGIEYRDVSSDQSSYYAGAAPIDPRNPIYAGAPDSLTQYRDLQHDSTTKAIFLQQNLSFNNRIIATVGARHDWLDIHENQVVFEDGIPIDRIIADDDFSETSIRGALTYKVTDEVSTYVSYAESVAPPSLGVEPERGEQYEVGVKYEPAGTNALISAAIYDLSKTNITVVDLDTNDRSLVGEVRVRGLDLEAKAEIADNISLTASYSYAKSKVLRSNPVRGMDVVGNELETVPSHMASLWLDYTLPGAGDRGDMTFGLGARYTGSYYFATTNDNGESEASVLLDAAYSYDVSQDTELAINIHNLLDEQHVVGRGSADYYNPGRSISATLRHSW</sequence>
<dbReference type="GO" id="GO:0038023">
    <property type="term" value="F:signaling receptor activity"/>
    <property type="evidence" value="ECO:0007669"/>
    <property type="project" value="InterPro"/>
</dbReference>
<reference evidence="19 21" key="1">
    <citation type="submission" date="2017-01" db="EMBL/GenBank/DDBJ databases">
        <authorList>
            <person name="Varghese N."/>
            <person name="Submissions S."/>
        </authorList>
    </citation>
    <scope>NUCLEOTIDE SEQUENCE [LARGE SCALE GENOMIC DNA]</scope>
    <source>
        <strain evidence="19 21">DSM 18447</strain>
    </source>
</reference>
<evidence type="ECO:0000256" key="15">
    <source>
        <dbReference type="RuleBase" id="RU003357"/>
    </source>
</evidence>
<keyword evidence="9" id="KW-0406">Ion transport</keyword>
<evidence type="ECO:0000313" key="20">
    <source>
        <dbReference type="EMBL" id="WCR02930.1"/>
    </source>
</evidence>
<dbReference type="InterPro" id="IPR012910">
    <property type="entry name" value="Plug_dom"/>
</dbReference>
<proteinExistence type="inferred from homology"/>
<dbReference type="SUPFAM" id="SSF56935">
    <property type="entry name" value="Porins"/>
    <property type="match status" value="1"/>
</dbReference>
<keyword evidence="10 15" id="KW-0798">TonB box</keyword>
<dbReference type="PROSITE" id="PS52016">
    <property type="entry name" value="TONB_DEPENDENT_REC_3"/>
    <property type="match status" value="1"/>
</dbReference>
<evidence type="ECO:0000256" key="9">
    <source>
        <dbReference type="ARBA" id="ARBA00023065"/>
    </source>
</evidence>
<keyword evidence="7 16" id="KW-0732">Signal</keyword>
<dbReference type="GO" id="GO:0015344">
    <property type="term" value="F:siderophore uptake transmembrane transporter activity"/>
    <property type="evidence" value="ECO:0007669"/>
    <property type="project" value="TreeGrafter"/>
</dbReference>
<gene>
    <name evidence="20" type="ORF">JHX88_19330</name>
    <name evidence="19" type="ORF">SAMN05421772_1275</name>
</gene>
<dbReference type="Pfam" id="PF07715">
    <property type="entry name" value="Plug"/>
    <property type="match status" value="1"/>
</dbReference>
<comment type="subcellular location">
    <subcellularLocation>
        <location evidence="1 14">Cell outer membrane</location>
        <topology evidence="1 14">Multi-pass membrane protein</topology>
    </subcellularLocation>
</comment>
<evidence type="ECO:0000256" key="3">
    <source>
        <dbReference type="ARBA" id="ARBA00022448"/>
    </source>
</evidence>
<evidence type="ECO:0000313" key="22">
    <source>
        <dbReference type="Proteomes" id="UP001215549"/>
    </source>
</evidence>
<dbReference type="PANTHER" id="PTHR32552">
    <property type="entry name" value="FERRICHROME IRON RECEPTOR-RELATED"/>
    <property type="match status" value="1"/>
</dbReference>
<dbReference type="InterPro" id="IPR037066">
    <property type="entry name" value="Plug_dom_sf"/>
</dbReference>
<feature type="signal peptide" evidence="16">
    <location>
        <begin position="1"/>
        <end position="33"/>
    </location>
</feature>
<evidence type="ECO:0000313" key="21">
    <source>
        <dbReference type="Proteomes" id="UP000186216"/>
    </source>
</evidence>
<evidence type="ECO:0000259" key="18">
    <source>
        <dbReference type="Pfam" id="PF07715"/>
    </source>
</evidence>
<keyword evidence="5" id="KW-0410">Iron transport</keyword>
<dbReference type="CDD" id="cd01347">
    <property type="entry name" value="ligand_gated_channel"/>
    <property type="match status" value="1"/>
</dbReference>
<dbReference type="InterPro" id="IPR036942">
    <property type="entry name" value="Beta-barrel_TonB_sf"/>
</dbReference>
<dbReference type="Gene3D" id="2.170.130.10">
    <property type="entry name" value="TonB-dependent receptor, plug domain"/>
    <property type="match status" value="1"/>
</dbReference>
<protein>
    <submittedName>
        <fullName evidence="19">Iron complex outermembrane recepter protein</fullName>
    </submittedName>
    <submittedName>
        <fullName evidence="20">TonB-dependent siderophore receptor</fullName>
    </submittedName>
</protein>
<dbReference type="PANTHER" id="PTHR32552:SF68">
    <property type="entry name" value="FERRICHROME OUTER MEMBRANE TRANSPORTER_PHAGE RECEPTOR"/>
    <property type="match status" value="1"/>
</dbReference>
<dbReference type="Pfam" id="PF00593">
    <property type="entry name" value="TonB_dep_Rec_b-barrel"/>
    <property type="match status" value="1"/>
</dbReference>
<feature type="domain" description="TonB-dependent receptor plug" evidence="18">
    <location>
        <begin position="85"/>
        <end position="181"/>
    </location>
</feature>
<dbReference type="InterPro" id="IPR010105">
    <property type="entry name" value="TonB_sidphr_rcpt"/>
</dbReference>
<evidence type="ECO:0000256" key="2">
    <source>
        <dbReference type="ARBA" id="ARBA00009810"/>
    </source>
</evidence>
<evidence type="ECO:0000256" key="16">
    <source>
        <dbReference type="SAM" id="SignalP"/>
    </source>
</evidence>
<accession>A0AA45W8A8</accession>
<keyword evidence="4 14" id="KW-1134">Transmembrane beta strand</keyword>
<feature type="chain" id="PRO_5041303307" evidence="16">
    <location>
        <begin position="34"/>
        <end position="716"/>
    </location>
</feature>
<keyword evidence="6 14" id="KW-0812">Transmembrane</keyword>
<evidence type="ECO:0000313" key="19">
    <source>
        <dbReference type="EMBL" id="SIT15804.1"/>
    </source>
</evidence>
<evidence type="ECO:0000256" key="4">
    <source>
        <dbReference type="ARBA" id="ARBA00022452"/>
    </source>
</evidence>
<keyword evidence="12 20" id="KW-0675">Receptor</keyword>
<evidence type="ECO:0000256" key="6">
    <source>
        <dbReference type="ARBA" id="ARBA00022692"/>
    </source>
</evidence>
<keyword evidence="3 14" id="KW-0813">Transport</keyword>
<keyword evidence="13 14" id="KW-0998">Cell outer membrane</keyword>
<evidence type="ECO:0000256" key="13">
    <source>
        <dbReference type="ARBA" id="ARBA00023237"/>
    </source>
</evidence>
<dbReference type="EMBL" id="FTOU01000027">
    <property type="protein sequence ID" value="SIT15804.1"/>
    <property type="molecule type" value="Genomic_DNA"/>
</dbReference>
<evidence type="ECO:0000256" key="14">
    <source>
        <dbReference type="PROSITE-ProRule" id="PRU01360"/>
    </source>
</evidence>
<dbReference type="InterPro" id="IPR000531">
    <property type="entry name" value="Beta-barrel_TonB"/>
</dbReference>
<dbReference type="GO" id="GO:0009279">
    <property type="term" value="C:cell outer membrane"/>
    <property type="evidence" value="ECO:0007669"/>
    <property type="project" value="UniProtKB-SubCell"/>
</dbReference>
<organism evidence="19 21">
    <name type="scientific">Paracoccus saliphilus</name>
    <dbReference type="NCBI Taxonomy" id="405559"/>
    <lineage>
        <taxon>Bacteria</taxon>
        <taxon>Pseudomonadati</taxon>
        <taxon>Pseudomonadota</taxon>
        <taxon>Alphaproteobacteria</taxon>
        <taxon>Rhodobacterales</taxon>
        <taxon>Paracoccaceae</taxon>
        <taxon>Paracoccus</taxon>
    </lineage>
</organism>
<name>A0AA45W8A8_9RHOB</name>
<evidence type="ECO:0000256" key="10">
    <source>
        <dbReference type="ARBA" id="ARBA00023077"/>
    </source>
</evidence>
<evidence type="ECO:0000256" key="7">
    <source>
        <dbReference type="ARBA" id="ARBA00022729"/>
    </source>
</evidence>
<evidence type="ECO:0000259" key="17">
    <source>
        <dbReference type="Pfam" id="PF00593"/>
    </source>
</evidence>
<evidence type="ECO:0000256" key="8">
    <source>
        <dbReference type="ARBA" id="ARBA00023004"/>
    </source>
</evidence>
<dbReference type="Proteomes" id="UP001215549">
    <property type="component" value="Chromosome"/>
</dbReference>